<dbReference type="EMBL" id="MU588477">
    <property type="protein sequence ID" value="KAI5607902.1"/>
    <property type="molecule type" value="Genomic_DNA"/>
</dbReference>
<feature type="non-terminal residue" evidence="3">
    <location>
        <position position="117"/>
    </location>
</feature>
<sequence length="117" mass="12476">MTEECMKDLDNDVSDDDLEDDEDLLAELQEVVGEEETDSGAETATSPGTEETGPVKPVPQEVKVSSNTSSTTQAAAAVCGGVEHTIQERITMYITAITNAKAAGEPAKARRYDRGLK</sequence>
<dbReference type="AlphaFoldDB" id="A0AAD5F9Z9"/>
<accession>A0AAD5F9Z9</accession>
<evidence type="ECO:0000313" key="3">
    <source>
        <dbReference type="EMBL" id="KAI5607902.1"/>
    </source>
</evidence>
<evidence type="ECO:0000313" key="4">
    <source>
        <dbReference type="Proteomes" id="UP001205998"/>
    </source>
</evidence>
<keyword evidence="4" id="KW-1185">Reference proteome</keyword>
<feature type="region of interest" description="Disordered" evidence="1">
    <location>
        <begin position="31"/>
        <end position="72"/>
    </location>
</feature>
<proteinExistence type="predicted"/>
<reference evidence="3" key="1">
    <citation type="submission" date="2018-07" db="EMBL/GenBank/DDBJ databases">
        <title>Comparative genomics of catfishes provides insights into carnivory and benthic adaptation.</title>
        <authorList>
            <person name="Zhang Y."/>
            <person name="Wang D."/>
            <person name="Peng Z."/>
            <person name="Zheng S."/>
            <person name="Shao F."/>
            <person name="Tao W."/>
        </authorList>
    </citation>
    <scope>NUCLEOTIDE SEQUENCE</scope>
    <source>
        <strain evidence="3">Chongqing</strain>
    </source>
</reference>
<dbReference type="GO" id="GO:0001227">
    <property type="term" value="F:DNA-binding transcription repressor activity, RNA polymerase II-specific"/>
    <property type="evidence" value="ECO:0007669"/>
    <property type="project" value="InterPro"/>
</dbReference>
<comment type="caution">
    <text evidence="3">The sequence shown here is derived from an EMBL/GenBank/DDBJ whole genome shotgun (WGS) entry which is preliminary data.</text>
</comment>
<dbReference type="InterPro" id="IPR039725">
    <property type="entry name" value="CC2D1A/B"/>
</dbReference>
<protein>
    <submittedName>
        <fullName evidence="3">Coiled-coil and C2 domain-containing protein 1B isoform X2</fullName>
    </submittedName>
</protein>
<evidence type="ECO:0000259" key="2">
    <source>
        <dbReference type="Pfam" id="PF21528"/>
    </source>
</evidence>
<feature type="compositionally biased region" description="Polar residues" evidence="1">
    <location>
        <begin position="40"/>
        <end position="49"/>
    </location>
</feature>
<dbReference type="PANTHER" id="PTHR13076">
    <property type="entry name" value="COILED-COIL AND C2 DOMAIN-CONTAINING PROTEIN 1-LIKE"/>
    <property type="match status" value="1"/>
</dbReference>
<dbReference type="Proteomes" id="UP001205998">
    <property type="component" value="Unassembled WGS sequence"/>
</dbReference>
<gene>
    <name evidence="3" type="ORF">C0J50_12376</name>
</gene>
<feature type="domain" description="DM14" evidence="2">
    <location>
        <begin position="86"/>
        <end position="117"/>
    </location>
</feature>
<dbReference type="InterPro" id="IPR006608">
    <property type="entry name" value="CC2D1A/B_DM14"/>
</dbReference>
<dbReference type="Pfam" id="PF21528">
    <property type="entry name" value="CC2D1A-B_DM14"/>
    <property type="match status" value="1"/>
</dbReference>
<dbReference type="PANTHER" id="PTHR13076:SF5">
    <property type="entry name" value="COILED-COIL AND C2 DOMAIN-CONTAINING PROTEIN 1B"/>
    <property type="match status" value="1"/>
</dbReference>
<organism evidence="3 4">
    <name type="scientific">Silurus asotus</name>
    <name type="common">Amur catfish</name>
    <name type="synonym">Parasilurus asotus</name>
    <dbReference type="NCBI Taxonomy" id="30991"/>
    <lineage>
        <taxon>Eukaryota</taxon>
        <taxon>Metazoa</taxon>
        <taxon>Chordata</taxon>
        <taxon>Craniata</taxon>
        <taxon>Vertebrata</taxon>
        <taxon>Euteleostomi</taxon>
        <taxon>Actinopterygii</taxon>
        <taxon>Neopterygii</taxon>
        <taxon>Teleostei</taxon>
        <taxon>Ostariophysi</taxon>
        <taxon>Siluriformes</taxon>
        <taxon>Siluridae</taxon>
        <taxon>Silurus</taxon>
    </lineage>
</organism>
<evidence type="ECO:0000256" key="1">
    <source>
        <dbReference type="SAM" id="MobiDB-lite"/>
    </source>
</evidence>
<name>A0AAD5F9Z9_SILAS</name>